<dbReference type="SUPFAM" id="SSF53697">
    <property type="entry name" value="SIS domain"/>
    <property type="match status" value="1"/>
</dbReference>
<reference evidence="3 4" key="1">
    <citation type="submission" date="2023-06" db="EMBL/GenBank/DDBJ databases">
        <title>Paenibacillus polygonum sp. nov., an endophytic bacterium, isolated from Polygonum lapathifolium L. in Nanji Wetland National Nature Reserve, South of Poyang Lake, Jiangxi Province, China.</title>
        <authorList>
            <person name="Yu Z."/>
        </authorList>
    </citation>
    <scope>NUCLEOTIDE SEQUENCE [LARGE SCALE GENOMIC DNA]</scope>
    <source>
        <strain evidence="3 4">C31</strain>
    </source>
</reference>
<evidence type="ECO:0000256" key="1">
    <source>
        <dbReference type="ARBA" id="ARBA00009235"/>
    </source>
</evidence>
<dbReference type="EC" id="5.3.1.27" evidence="3"/>
<dbReference type="EMBL" id="CP127162">
    <property type="protein sequence ID" value="WIV20971.1"/>
    <property type="molecule type" value="Genomic_DNA"/>
</dbReference>
<dbReference type="PROSITE" id="PS51464">
    <property type="entry name" value="SIS"/>
    <property type="match status" value="1"/>
</dbReference>
<keyword evidence="4" id="KW-1185">Reference proteome</keyword>
<dbReference type="Gene3D" id="3.40.50.10490">
    <property type="entry name" value="Glucose-6-phosphate isomerase like protein, domain 1"/>
    <property type="match status" value="1"/>
</dbReference>
<dbReference type="PANTHER" id="PTHR43443">
    <property type="entry name" value="3-HEXULOSE-6-PHOSPHATE ISOMERASE"/>
    <property type="match status" value="1"/>
</dbReference>
<dbReference type="Pfam" id="PF01380">
    <property type="entry name" value="SIS"/>
    <property type="match status" value="1"/>
</dbReference>
<protein>
    <submittedName>
        <fullName evidence="3">6-phospho-3-hexuloisomerase</fullName>
        <ecNumber evidence="3">5.3.1.27</ecNumber>
    </submittedName>
</protein>
<dbReference type="InterPro" id="IPR017552">
    <property type="entry name" value="PHI/rmpB"/>
</dbReference>
<gene>
    <name evidence="3" type="primary">hxlB</name>
    <name evidence="3" type="ORF">QPK24_10020</name>
</gene>
<dbReference type="GO" id="GO:0043800">
    <property type="term" value="F:6-phospho-3-hexuloisomerase activity"/>
    <property type="evidence" value="ECO:0007669"/>
    <property type="project" value="UniProtKB-EC"/>
</dbReference>
<evidence type="ECO:0000313" key="4">
    <source>
        <dbReference type="Proteomes" id="UP001236415"/>
    </source>
</evidence>
<evidence type="ECO:0000313" key="3">
    <source>
        <dbReference type="EMBL" id="WIV20971.1"/>
    </source>
</evidence>
<dbReference type="InterPro" id="IPR001347">
    <property type="entry name" value="SIS_dom"/>
</dbReference>
<dbReference type="Proteomes" id="UP001236415">
    <property type="component" value="Chromosome"/>
</dbReference>
<organism evidence="3 4">
    <name type="scientific">Paenibacillus polygoni</name>
    <dbReference type="NCBI Taxonomy" id="3050112"/>
    <lineage>
        <taxon>Bacteria</taxon>
        <taxon>Bacillati</taxon>
        <taxon>Bacillota</taxon>
        <taxon>Bacilli</taxon>
        <taxon>Bacillales</taxon>
        <taxon>Paenibacillaceae</taxon>
        <taxon>Paenibacillus</taxon>
    </lineage>
</organism>
<evidence type="ECO:0000259" key="2">
    <source>
        <dbReference type="PROSITE" id="PS51464"/>
    </source>
</evidence>
<name>A0ABY8X911_9BACL</name>
<dbReference type="NCBIfam" id="TIGR03127">
    <property type="entry name" value="RuMP_HxlB"/>
    <property type="match status" value="1"/>
</dbReference>
<dbReference type="InterPro" id="IPR046348">
    <property type="entry name" value="SIS_dom_sf"/>
</dbReference>
<comment type="similarity">
    <text evidence="1">Belongs to the SIS family. PHI subfamily.</text>
</comment>
<keyword evidence="3" id="KW-0413">Isomerase</keyword>
<dbReference type="CDD" id="cd05005">
    <property type="entry name" value="SIS_PHI"/>
    <property type="match status" value="1"/>
</dbReference>
<proteinExistence type="inferred from homology"/>
<dbReference type="PANTHER" id="PTHR43443:SF1">
    <property type="entry name" value="3-HEXULOSE-6-PHOSPHATE ISOMERASE"/>
    <property type="match status" value="1"/>
</dbReference>
<feature type="domain" description="SIS" evidence="2">
    <location>
        <begin position="28"/>
        <end position="170"/>
    </location>
</feature>
<dbReference type="RefSeq" id="WP_285748312.1">
    <property type="nucleotide sequence ID" value="NZ_CP127162.1"/>
</dbReference>
<accession>A0ABY8X911</accession>
<sequence>MVKNDVVSILRELETAAALLSETELTEAMNLIAGAGQVFVAGAGRSGLMGKSFAMRLAHLGKPTFVIGETTTPPIRKGDVLILCSGSGETKSLLSMAQKAKGMDASVVVLTIHQNSSIGQRADAIIQIHAAAKEDEGKRQSIQPMGSLFEQSLIITLDGIILSLMRKMDQDTATMFERHANLE</sequence>